<protein>
    <submittedName>
        <fullName evidence="1">Uncharacterized protein</fullName>
    </submittedName>
</protein>
<organism evidence="1 2">
    <name type="scientific">Cryobacterium levicorallinum</name>
    <dbReference type="NCBI Taxonomy" id="995038"/>
    <lineage>
        <taxon>Bacteria</taxon>
        <taxon>Bacillati</taxon>
        <taxon>Actinomycetota</taxon>
        <taxon>Actinomycetes</taxon>
        <taxon>Micrococcales</taxon>
        <taxon>Microbacteriaceae</taxon>
        <taxon>Cryobacterium</taxon>
    </lineage>
</organism>
<dbReference type="EMBL" id="FOPW01000004">
    <property type="protein sequence ID" value="SFH40459.1"/>
    <property type="molecule type" value="Genomic_DNA"/>
</dbReference>
<gene>
    <name evidence="1" type="ORF">SAMN05216274_104275</name>
</gene>
<reference evidence="1 2" key="1">
    <citation type="submission" date="2016-10" db="EMBL/GenBank/DDBJ databases">
        <authorList>
            <person name="Varghese N."/>
            <person name="Submissions S."/>
        </authorList>
    </citation>
    <scope>NUCLEOTIDE SEQUENCE [LARGE SCALE GENOMIC DNA]</scope>
    <source>
        <strain evidence="1 2">GMCC 1.11211</strain>
    </source>
</reference>
<name>A0ABY1EC70_9MICO</name>
<accession>A0ABY1EC70</accession>
<proteinExistence type="predicted"/>
<sequence length="132" mass="14529">MHLNPRAFAIPAQGHSTAAVRRHANCRVAFIIPVEAGEGVIDESVIDSPWRTKIKGGKITIIDVTKAKGNETVRSHSQYFPGGEFERPVVDAASPGNKVGVRSDPKRGSFWTGIHCRHFRSKALAVKRKIYL</sequence>
<evidence type="ECO:0000313" key="1">
    <source>
        <dbReference type="EMBL" id="SFH40459.1"/>
    </source>
</evidence>
<comment type="caution">
    <text evidence="1">The sequence shown here is derived from an EMBL/GenBank/DDBJ whole genome shotgun (WGS) entry which is preliminary data.</text>
</comment>
<evidence type="ECO:0000313" key="2">
    <source>
        <dbReference type="Proteomes" id="UP000199681"/>
    </source>
</evidence>
<keyword evidence="2" id="KW-1185">Reference proteome</keyword>
<dbReference type="Proteomes" id="UP000199681">
    <property type="component" value="Unassembled WGS sequence"/>
</dbReference>